<dbReference type="InterPro" id="IPR010987">
    <property type="entry name" value="Glutathione-S-Trfase_C-like"/>
</dbReference>
<dbReference type="PROSITE" id="PS50405">
    <property type="entry name" value="GST_CTER"/>
    <property type="match status" value="1"/>
</dbReference>
<evidence type="ECO:0000313" key="4">
    <source>
        <dbReference type="EMBL" id="KAF2723779.1"/>
    </source>
</evidence>
<dbReference type="SUPFAM" id="SSF47616">
    <property type="entry name" value="GST C-terminal domain-like"/>
    <property type="match status" value="1"/>
</dbReference>
<name>A0A9P4URC4_9PEZI</name>
<evidence type="ECO:0000256" key="1">
    <source>
        <dbReference type="ARBA" id="ARBA00007409"/>
    </source>
</evidence>
<accession>A0A9P4URC4</accession>
<dbReference type="Gene3D" id="3.40.30.10">
    <property type="entry name" value="Glutaredoxin"/>
    <property type="match status" value="1"/>
</dbReference>
<organism evidence="4 5">
    <name type="scientific">Polychaeton citri CBS 116435</name>
    <dbReference type="NCBI Taxonomy" id="1314669"/>
    <lineage>
        <taxon>Eukaryota</taxon>
        <taxon>Fungi</taxon>
        <taxon>Dikarya</taxon>
        <taxon>Ascomycota</taxon>
        <taxon>Pezizomycotina</taxon>
        <taxon>Dothideomycetes</taxon>
        <taxon>Dothideomycetidae</taxon>
        <taxon>Capnodiales</taxon>
        <taxon>Capnodiaceae</taxon>
        <taxon>Polychaeton</taxon>
    </lineage>
</organism>
<gene>
    <name evidence="4" type="ORF">K431DRAFT_282473</name>
</gene>
<dbReference type="OrthoDB" id="2309723at2759"/>
<dbReference type="PANTHER" id="PTHR44051">
    <property type="entry name" value="GLUTATHIONE S-TRANSFERASE-RELATED"/>
    <property type="match status" value="1"/>
</dbReference>
<dbReference type="EMBL" id="MU003774">
    <property type="protein sequence ID" value="KAF2723779.1"/>
    <property type="molecule type" value="Genomic_DNA"/>
</dbReference>
<evidence type="ECO:0000313" key="5">
    <source>
        <dbReference type="Proteomes" id="UP000799441"/>
    </source>
</evidence>
<dbReference type="PROSITE" id="PS50404">
    <property type="entry name" value="GST_NTER"/>
    <property type="match status" value="1"/>
</dbReference>
<feature type="domain" description="GST C-terminal" evidence="3">
    <location>
        <begin position="105"/>
        <end position="240"/>
    </location>
</feature>
<comment type="caution">
    <text evidence="4">The sequence shown here is derived from an EMBL/GenBank/DDBJ whole genome shotgun (WGS) entry which is preliminary data.</text>
</comment>
<dbReference type="InterPro" id="IPR036282">
    <property type="entry name" value="Glutathione-S-Trfase_C_sf"/>
</dbReference>
<dbReference type="PANTHER" id="PTHR44051:SF8">
    <property type="entry name" value="GLUTATHIONE S-TRANSFERASE GSTA"/>
    <property type="match status" value="1"/>
</dbReference>
<feature type="domain" description="GST N-terminal" evidence="2">
    <location>
        <begin position="3"/>
        <end position="92"/>
    </location>
</feature>
<keyword evidence="5" id="KW-1185">Reference proteome</keyword>
<evidence type="ECO:0000259" key="3">
    <source>
        <dbReference type="PROSITE" id="PS50405"/>
    </source>
</evidence>
<comment type="similarity">
    <text evidence="1">Belongs to the GST superfamily.</text>
</comment>
<protein>
    <recommendedName>
        <fullName evidence="6">Glutathione S-transferase</fullName>
    </recommendedName>
</protein>
<evidence type="ECO:0008006" key="6">
    <source>
        <dbReference type="Google" id="ProtNLM"/>
    </source>
</evidence>
<dbReference type="InterPro" id="IPR004045">
    <property type="entry name" value="Glutathione_S-Trfase_N"/>
</dbReference>
<dbReference type="CDD" id="cd03057">
    <property type="entry name" value="GST_N_Beta"/>
    <property type="match status" value="1"/>
</dbReference>
<dbReference type="InterPro" id="IPR036249">
    <property type="entry name" value="Thioredoxin-like_sf"/>
</dbReference>
<dbReference type="Gene3D" id="1.20.1050.10">
    <property type="match status" value="1"/>
</dbReference>
<evidence type="ECO:0000259" key="2">
    <source>
        <dbReference type="PROSITE" id="PS50404"/>
    </source>
</evidence>
<dbReference type="AlphaFoldDB" id="A0A9P4URC4"/>
<reference evidence="4" key="1">
    <citation type="journal article" date="2020" name="Stud. Mycol.">
        <title>101 Dothideomycetes genomes: a test case for predicting lifestyles and emergence of pathogens.</title>
        <authorList>
            <person name="Haridas S."/>
            <person name="Albert R."/>
            <person name="Binder M."/>
            <person name="Bloem J."/>
            <person name="Labutti K."/>
            <person name="Salamov A."/>
            <person name="Andreopoulos B."/>
            <person name="Baker S."/>
            <person name="Barry K."/>
            <person name="Bills G."/>
            <person name="Bluhm B."/>
            <person name="Cannon C."/>
            <person name="Castanera R."/>
            <person name="Culley D."/>
            <person name="Daum C."/>
            <person name="Ezra D."/>
            <person name="Gonzalez J."/>
            <person name="Henrissat B."/>
            <person name="Kuo A."/>
            <person name="Liang C."/>
            <person name="Lipzen A."/>
            <person name="Lutzoni F."/>
            <person name="Magnuson J."/>
            <person name="Mondo S."/>
            <person name="Nolan M."/>
            <person name="Ohm R."/>
            <person name="Pangilinan J."/>
            <person name="Park H.-J."/>
            <person name="Ramirez L."/>
            <person name="Alfaro M."/>
            <person name="Sun H."/>
            <person name="Tritt A."/>
            <person name="Yoshinaga Y."/>
            <person name="Zwiers L.-H."/>
            <person name="Turgeon B."/>
            <person name="Goodwin S."/>
            <person name="Spatafora J."/>
            <person name="Crous P."/>
            <person name="Grigoriev I."/>
        </authorList>
    </citation>
    <scope>NUCLEOTIDE SEQUENCE</scope>
    <source>
        <strain evidence="4">CBS 116435</strain>
    </source>
</reference>
<sequence>MNFPPITLYRAPGACSLTPHILLQELGIPFKSVVMTYTVAGVAAADGSITAEEYKRDIHPQGYVAALQVDNTVITELPAIALTIISLARAHGKSELAADLDGGDDILRRGKCMEWLAWLSGTLHGAGYGAYLRPARYSVDKSEQALELVKAKGMLTIKDCYRLIEEKLKANVAAGGSEAHALGSKFTVVDVAMYNFWLWGPRNGIDMVKTYPGYTEVVRGVEKRDAVRRALEVEELPLKLS</sequence>
<proteinExistence type="inferred from homology"/>
<dbReference type="Proteomes" id="UP000799441">
    <property type="component" value="Unassembled WGS sequence"/>
</dbReference>
<dbReference type="SUPFAM" id="SSF52833">
    <property type="entry name" value="Thioredoxin-like"/>
    <property type="match status" value="1"/>
</dbReference>